<name>A0ABM9DD80_9BACT</name>
<comment type="similarity">
    <text evidence="2">Belongs to the bacterial diacylglycerol kinase family.</text>
</comment>
<evidence type="ECO:0000256" key="14">
    <source>
        <dbReference type="ARBA" id="ARBA00023264"/>
    </source>
</evidence>
<keyword evidence="10 15" id="KW-1133">Transmembrane helix</keyword>
<keyword evidence="7" id="KW-0547">Nucleotide-binding</keyword>
<dbReference type="CDD" id="cd14265">
    <property type="entry name" value="UDPK_IM_like"/>
    <property type="match status" value="1"/>
</dbReference>
<keyword evidence="17" id="KW-1185">Reference proteome</keyword>
<keyword evidence="8 16" id="KW-0418">Kinase</keyword>
<evidence type="ECO:0000256" key="3">
    <source>
        <dbReference type="ARBA" id="ARBA00022475"/>
    </source>
</evidence>
<dbReference type="PANTHER" id="PTHR34299:SF1">
    <property type="entry name" value="DIACYLGLYCEROL KINASE"/>
    <property type="match status" value="1"/>
</dbReference>
<evidence type="ECO:0000256" key="13">
    <source>
        <dbReference type="ARBA" id="ARBA00023209"/>
    </source>
</evidence>
<dbReference type="PANTHER" id="PTHR34299">
    <property type="entry name" value="DIACYLGLYCEROL KINASE"/>
    <property type="match status" value="1"/>
</dbReference>
<keyword evidence="9" id="KW-0067">ATP-binding</keyword>
<sequence>MIRFLKALRCALEGIGYGVTTQRHLRFHLIAGSLALIVGTFKGLAIVEWMVLVLLIAAVIAAELFNTALEAVVDLVAPEYHPLAKAAKDAAAGAVLTLAFAALVIGGLLFCRS</sequence>
<dbReference type="InterPro" id="IPR036945">
    <property type="entry name" value="DAGK_sf"/>
</dbReference>
<evidence type="ECO:0000256" key="4">
    <source>
        <dbReference type="ARBA" id="ARBA00022516"/>
    </source>
</evidence>
<evidence type="ECO:0000256" key="10">
    <source>
        <dbReference type="ARBA" id="ARBA00022989"/>
    </source>
</evidence>
<evidence type="ECO:0000256" key="9">
    <source>
        <dbReference type="ARBA" id="ARBA00022840"/>
    </source>
</evidence>
<keyword evidence="13" id="KW-0594">Phospholipid biosynthesis</keyword>
<protein>
    <submittedName>
        <fullName evidence="16">Undecaprenol kinase</fullName>
        <ecNumber evidence="16">2.7.1.66</ecNumber>
    </submittedName>
</protein>
<organism evidence="16 17">
    <name type="scientific">Trichlorobacter ammonificans</name>
    <dbReference type="NCBI Taxonomy" id="2916410"/>
    <lineage>
        <taxon>Bacteria</taxon>
        <taxon>Pseudomonadati</taxon>
        <taxon>Thermodesulfobacteriota</taxon>
        <taxon>Desulfuromonadia</taxon>
        <taxon>Geobacterales</taxon>
        <taxon>Geobacteraceae</taxon>
        <taxon>Trichlorobacter</taxon>
    </lineage>
</organism>
<evidence type="ECO:0000313" key="16">
    <source>
        <dbReference type="EMBL" id="CAH2032325.1"/>
    </source>
</evidence>
<keyword evidence="12 15" id="KW-0472">Membrane</keyword>
<evidence type="ECO:0000256" key="7">
    <source>
        <dbReference type="ARBA" id="ARBA00022741"/>
    </source>
</evidence>
<feature type="transmembrane region" description="Helical" evidence="15">
    <location>
        <begin position="90"/>
        <end position="111"/>
    </location>
</feature>
<dbReference type="RefSeq" id="WP_305733083.1">
    <property type="nucleotide sequence ID" value="NZ_OW150024.1"/>
</dbReference>
<evidence type="ECO:0000313" key="17">
    <source>
        <dbReference type="Proteomes" id="UP001295463"/>
    </source>
</evidence>
<keyword evidence="14" id="KW-1208">Phospholipid metabolism</keyword>
<dbReference type="Gene3D" id="1.10.287.3610">
    <property type="match status" value="1"/>
</dbReference>
<dbReference type="GO" id="GO:0036433">
    <property type="term" value="F:di-trans, poly-cis-undecaprenol kinase activity"/>
    <property type="evidence" value="ECO:0007669"/>
    <property type="project" value="UniProtKB-EC"/>
</dbReference>
<evidence type="ECO:0000256" key="1">
    <source>
        <dbReference type="ARBA" id="ARBA00004651"/>
    </source>
</evidence>
<evidence type="ECO:0000256" key="2">
    <source>
        <dbReference type="ARBA" id="ARBA00005967"/>
    </source>
</evidence>
<keyword evidence="11" id="KW-0443">Lipid metabolism</keyword>
<comment type="subcellular location">
    <subcellularLocation>
        <location evidence="1">Cell membrane</location>
        <topology evidence="1">Multi-pass membrane protein</topology>
    </subcellularLocation>
</comment>
<evidence type="ECO:0000256" key="6">
    <source>
        <dbReference type="ARBA" id="ARBA00022692"/>
    </source>
</evidence>
<keyword evidence="5 16" id="KW-0808">Transferase</keyword>
<evidence type="ECO:0000256" key="12">
    <source>
        <dbReference type="ARBA" id="ARBA00023136"/>
    </source>
</evidence>
<keyword evidence="6 15" id="KW-0812">Transmembrane</keyword>
<evidence type="ECO:0000256" key="8">
    <source>
        <dbReference type="ARBA" id="ARBA00022777"/>
    </source>
</evidence>
<reference evidence="16 17" key="1">
    <citation type="submission" date="2022-03" db="EMBL/GenBank/DDBJ databases">
        <authorList>
            <person name="Koch H."/>
        </authorList>
    </citation>
    <scope>NUCLEOTIDE SEQUENCE [LARGE SCALE GENOMIC DNA]</scope>
    <source>
        <strain evidence="16 17">G1</strain>
    </source>
</reference>
<dbReference type="InterPro" id="IPR033717">
    <property type="entry name" value="UDPK"/>
</dbReference>
<evidence type="ECO:0000256" key="5">
    <source>
        <dbReference type="ARBA" id="ARBA00022679"/>
    </source>
</evidence>
<keyword evidence="3" id="KW-1003">Cell membrane</keyword>
<gene>
    <name evidence="16" type="primary">dgkA</name>
    <name evidence="16" type="ORF">GEAMG1_2489</name>
</gene>
<dbReference type="Pfam" id="PF01219">
    <property type="entry name" value="DAGK_prokar"/>
    <property type="match status" value="1"/>
</dbReference>
<keyword evidence="4" id="KW-0444">Lipid biosynthesis</keyword>
<dbReference type="InterPro" id="IPR000829">
    <property type="entry name" value="DAGK"/>
</dbReference>
<feature type="transmembrane region" description="Helical" evidence="15">
    <location>
        <begin position="29"/>
        <end position="62"/>
    </location>
</feature>
<dbReference type="EC" id="2.7.1.66" evidence="16"/>
<accession>A0ABM9DD80</accession>
<proteinExistence type="inferred from homology"/>
<dbReference type="EMBL" id="OW150024">
    <property type="protein sequence ID" value="CAH2032325.1"/>
    <property type="molecule type" value="Genomic_DNA"/>
</dbReference>
<evidence type="ECO:0000256" key="15">
    <source>
        <dbReference type="SAM" id="Phobius"/>
    </source>
</evidence>
<dbReference type="Proteomes" id="UP001295463">
    <property type="component" value="Chromosome"/>
</dbReference>
<evidence type="ECO:0000256" key="11">
    <source>
        <dbReference type="ARBA" id="ARBA00023098"/>
    </source>
</evidence>